<evidence type="ECO:0000256" key="5">
    <source>
        <dbReference type="ARBA" id="ARBA00022692"/>
    </source>
</evidence>
<proteinExistence type="inferred from homology"/>
<dbReference type="GO" id="GO:0005886">
    <property type="term" value="C:plasma membrane"/>
    <property type="evidence" value="ECO:0007669"/>
    <property type="project" value="UniProtKB-SubCell"/>
</dbReference>
<dbReference type="PANTHER" id="PTHR35011">
    <property type="entry name" value="2,3-DIKETO-L-GULONATE TRAP TRANSPORTER SMALL PERMEASE PROTEIN YIAM"/>
    <property type="match status" value="1"/>
</dbReference>
<dbReference type="AlphaFoldDB" id="A0A501XJX3"/>
<feature type="transmembrane region" description="Helical" evidence="9">
    <location>
        <begin position="12"/>
        <end position="31"/>
    </location>
</feature>
<keyword evidence="12" id="KW-1185">Reference proteome</keyword>
<feature type="domain" description="Tripartite ATP-independent periplasmic transporters DctQ component" evidence="10">
    <location>
        <begin position="29"/>
        <end position="153"/>
    </location>
</feature>
<keyword evidence="6 9" id="KW-1133">Transmembrane helix</keyword>
<feature type="transmembrane region" description="Helical" evidence="9">
    <location>
        <begin position="90"/>
        <end position="111"/>
    </location>
</feature>
<dbReference type="GO" id="GO:0022857">
    <property type="term" value="F:transmembrane transporter activity"/>
    <property type="evidence" value="ECO:0007669"/>
    <property type="project" value="UniProtKB-UniRule"/>
</dbReference>
<evidence type="ECO:0000313" key="12">
    <source>
        <dbReference type="Proteomes" id="UP000319897"/>
    </source>
</evidence>
<accession>A0A501XJX3</accession>
<dbReference type="InterPro" id="IPR055348">
    <property type="entry name" value="DctQ"/>
</dbReference>
<evidence type="ECO:0000256" key="3">
    <source>
        <dbReference type="ARBA" id="ARBA00022475"/>
    </source>
</evidence>
<gene>
    <name evidence="11" type="ORF">FJQ54_11410</name>
</gene>
<comment type="caution">
    <text evidence="11">The sequence shown here is derived from an EMBL/GenBank/DDBJ whole genome shotgun (WGS) entry which is preliminary data.</text>
</comment>
<dbReference type="PANTHER" id="PTHR35011:SF11">
    <property type="entry name" value="TRAP TRANSPORTER SMALL PERMEASE PROTEIN"/>
    <property type="match status" value="1"/>
</dbReference>
<evidence type="ECO:0000256" key="7">
    <source>
        <dbReference type="ARBA" id="ARBA00023136"/>
    </source>
</evidence>
<evidence type="ECO:0000256" key="1">
    <source>
        <dbReference type="ARBA" id="ARBA00004429"/>
    </source>
</evidence>
<sequence length="163" mass="17121">MQRPSFSRALDRLEAASLAGAAITLVSIALLQAWQVFGRYVLNASPGWTEPVALILMGLTVMLGASVAVRHETHFRFGMIAEGGSPARRAGLLLLARVIAALCGLLMAIYGTRLMLDDWEVPMAGAGLPSGLRFLGLALGGLLILVFALERIAGGGPKPVEGE</sequence>
<keyword evidence="2 9" id="KW-0813">Transport</keyword>
<dbReference type="EMBL" id="VFSU01000026">
    <property type="protein sequence ID" value="TPE60593.1"/>
    <property type="molecule type" value="Genomic_DNA"/>
</dbReference>
<comment type="function">
    <text evidence="9">Part of the tripartite ATP-independent periplasmic (TRAP) transport system.</text>
</comment>
<dbReference type="Proteomes" id="UP000319897">
    <property type="component" value="Unassembled WGS sequence"/>
</dbReference>
<dbReference type="GO" id="GO:0015740">
    <property type="term" value="P:C4-dicarboxylate transport"/>
    <property type="evidence" value="ECO:0007669"/>
    <property type="project" value="TreeGrafter"/>
</dbReference>
<dbReference type="OrthoDB" id="4964541at2"/>
<comment type="subcellular location">
    <subcellularLocation>
        <location evidence="1 9">Cell inner membrane</location>
        <topology evidence="1 9">Multi-pass membrane protein</topology>
    </subcellularLocation>
</comment>
<dbReference type="RefSeq" id="WP_140928529.1">
    <property type="nucleotide sequence ID" value="NZ_VFSU01000026.1"/>
</dbReference>
<dbReference type="Pfam" id="PF04290">
    <property type="entry name" value="DctQ"/>
    <property type="match status" value="1"/>
</dbReference>
<comment type="similarity">
    <text evidence="8 9">Belongs to the TRAP transporter small permease family.</text>
</comment>
<evidence type="ECO:0000256" key="8">
    <source>
        <dbReference type="ARBA" id="ARBA00038436"/>
    </source>
</evidence>
<keyword evidence="3" id="KW-1003">Cell membrane</keyword>
<keyword evidence="7 9" id="KW-0472">Membrane</keyword>
<comment type="subunit">
    <text evidence="9">The complex comprises the extracytoplasmic solute receptor protein and the two transmembrane proteins.</text>
</comment>
<evidence type="ECO:0000256" key="4">
    <source>
        <dbReference type="ARBA" id="ARBA00022519"/>
    </source>
</evidence>
<dbReference type="InterPro" id="IPR007387">
    <property type="entry name" value="TRAP_DctQ"/>
</dbReference>
<keyword evidence="5 9" id="KW-0812">Transmembrane</keyword>
<keyword evidence="4 9" id="KW-0997">Cell inner membrane</keyword>
<protein>
    <recommendedName>
        <fullName evidence="9">TRAP transporter small permease protein</fullName>
    </recommendedName>
</protein>
<name>A0A501XJX3_9SPHN</name>
<evidence type="ECO:0000256" key="2">
    <source>
        <dbReference type="ARBA" id="ARBA00022448"/>
    </source>
</evidence>
<evidence type="ECO:0000256" key="6">
    <source>
        <dbReference type="ARBA" id="ARBA00022989"/>
    </source>
</evidence>
<evidence type="ECO:0000313" key="11">
    <source>
        <dbReference type="EMBL" id="TPE60593.1"/>
    </source>
</evidence>
<reference evidence="11 12" key="1">
    <citation type="submission" date="2019-06" db="EMBL/GenBank/DDBJ databases">
        <authorList>
            <person name="Lee I."/>
            <person name="Jang G.I."/>
            <person name="Hwang C.Y."/>
        </authorList>
    </citation>
    <scope>NUCLEOTIDE SEQUENCE [LARGE SCALE GENOMIC DNA]</scope>
    <source>
        <strain evidence="11 12">PAMC 28131</strain>
    </source>
</reference>
<evidence type="ECO:0000259" key="10">
    <source>
        <dbReference type="Pfam" id="PF04290"/>
    </source>
</evidence>
<evidence type="ECO:0000256" key="9">
    <source>
        <dbReference type="RuleBase" id="RU369079"/>
    </source>
</evidence>
<organism evidence="11 12">
    <name type="scientific">Sandaracinobacter neustonicus</name>
    <dbReference type="NCBI Taxonomy" id="1715348"/>
    <lineage>
        <taxon>Bacteria</taxon>
        <taxon>Pseudomonadati</taxon>
        <taxon>Pseudomonadota</taxon>
        <taxon>Alphaproteobacteria</taxon>
        <taxon>Sphingomonadales</taxon>
        <taxon>Sphingosinicellaceae</taxon>
        <taxon>Sandaracinobacter</taxon>
    </lineage>
</organism>
<feature type="transmembrane region" description="Helical" evidence="9">
    <location>
        <begin position="131"/>
        <end position="149"/>
    </location>
</feature>
<feature type="transmembrane region" description="Helical" evidence="9">
    <location>
        <begin position="51"/>
        <end position="69"/>
    </location>
</feature>